<dbReference type="RefSeq" id="XP_056047104.1">
    <property type="nucleotide sequence ID" value="XM_056190168.1"/>
</dbReference>
<dbReference type="InterPro" id="IPR008972">
    <property type="entry name" value="Cupredoxin"/>
</dbReference>
<dbReference type="GO" id="GO:0016491">
    <property type="term" value="F:oxidoreductase activity"/>
    <property type="evidence" value="ECO:0007669"/>
    <property type="project" value="UniProtKB-KW"/>
</dbReference>
<dbReference type="InterPro" id="IPR001117">
    <property type="entry name" value="Cu-oxidase_2nd"/>
</dbReference>
<comment type="caution">
    <text evidence="12">The sequence shown here is derived from an EMBL/GenBank/DDBJ whole genome shotgun (WGS) entry which is preliminary data.</text>
</comment>
<evidence type="ECO:0000313" key="13">
    <source>
        <dbReference type="Proteomes" id="UP001217417"/>
    </source>
</evidence>
<sequence length="562" mass="61857">MKYIATLLSLLAAPAYAAVVREYDLNLTASYQAPNGFYREVFLVNGQQPGPLIEADEGDTIITNVHNNLQVPITIHFHGIHQVGTPWMDGFPGVTQRPIFPGESFLYNFTTVGQYGSYWYHAHVRSYYQDALERNPTPLYVMDWTKLTSDALYYRDVTYGLDPACVLGFLVNGNGRVTCPSNELITTAGAGRLATFEALFGAQSSFDSLGCLDLSAINGFSGINNVALESPGFSTPCQSSTTDREIFYVNGSEWMMLNVINMGGGFGTYLSIDGHDMWVLQVEGIFIQPQKVKQLHVGLGSRYIIAVQTVKNNGDFSIRFASSELPQVTEQIAWLSYNQPTATQPLDYPVPSDIYQDIGGNLYDPENMKSFNESAAAPYDDDIKPPQGPAQHTIHFTLNRTSIVGFSVMDSGAEMPSDMELMTPLLWADDLNQPTTVDVGIKLGDVVDLIIYNMPQAPHPIHLHGHSFWVVSESNLGFFGYSSVEVAIANGSSTLNLNNPPYRDGYTVAPSGHAVFRYVADNPGAWMLHCHINMHLMVGMGAVILEDREAIRPSIPSSVINF</sequence>
<keyword evidence="3" id="KW-0479">Metal-binding</keyword>
<dbReference type="PANTHER" id="PTHR11709">
    <property type="entry name" value="MULTI-COPPER OXIDASE"/>
    <property type="match status" value="1"/>
</dbReference>
<evidence type="ECO:0000256" key="5">
    <source>
        <dbReference type="ARBA" id="ARBA00023002"/>
    </source>
</evidence>
<reference evidence="12" key="1">
    <citation type="submission" date="2023-03" db="EMBL/GenBank/DDBJ databases">
        <title>Near-Complete genome sequence of Lipomyces tetrasporous NRRL Y-64009, an oleaginous yeast capable of growing on lignocellulosic hydrolysates.</title>
        <authorList>
            <consortium name="Lawrence Berkeley National Laboratory"/>
            <person name="Jagtap S.S."/>
            <person name="Liu J.-J."/>
            <person name="Walukiewicz H.E."/>
            <person name="Pangilinan J."/>
            <person name="Lipzen A."/>
            <person name="Ahrendt S."/>
            <person name="Koriabine M."/>
            <person name="Cobaugh K."/>
            <person name="Salamov A."/>
            <person name="Yoshinaga Y."/>
            <person name="Ng V."/>
            <person name="Daum C."/>
            <person name="Grigoriev I.V."/>
            <person name="Slininger P.J."/>
            <person name="Dien B.S."/>
            <person name="Jin Y.-S."/>
            <person name="Rao C.V."/>
        </authorList>
    </citation>
    <scope>NUCLEOTIDE SEQUENCE</scope>
    <source>
        <strain evidence="12">NRRL Y-64009</strain>
    </source>
</reference>
<evidence type="ECO:0000256" key="2">
    <source>
        <dbReference type="ARBA" id="ARBA00022496"/>
    </source>
</evidence>
<dbReference type="InterPro" id="IPR011707">
    <property type="entry name" value="Cu-oxidase-like_N"/>
</dbReference>
<dbReference type="Pfam" id="PF07731">
    <property type="entry name" value="Cu-oxidase_2"/>
    <property type="match status" value="1"/>
</dbReference>
<feature type="domain" description="Plastocyanin-like" evidence="11">
    <location>
        <begin position="33"/>
        <end position="129"/>
    </location>
</feature>
<dbReference type="InterPro" id="IPR045087">
    <property type="entry name" value="Cu-oxidase_fam"/>
</dbReference>
<keyword evidence="2" id="KW-0410">Iron transport</keyword>
<dbReference type="Pfam" id="PF07732">
    <property type="entry name" value="Cu-oxidase_3"/>
    <property type="match status" value="1"/>
</dbReference>
<evidence type="ECO:0000256" key="3">
    <source>
        <dbReference type="ARBA" id="ARBA00022723"/>
    </source>
</evidence>
<dbReference type="InterPro" id="IPR033138">
    <property type="entry name" value="Cu_oxidase_CS"/>
</dbReference>
<dbReference type="Pfam" id="PF00394">
    <property type="entry name" value="Cu-oxidase"/>
    <property type="match status" value="1"/>
</dbReference>
<dbReference type="PANTHER" id="PTHR11709:SF488">
    <property type="entry name" value="LACCASE-RELATED"/>
    <property type="match status" value="1"/>
</dbReference>
<dbReference type="Gene3D" id="2.60.40.420">
    <property type="entry name" value="Cupredoxins - blue copper proteins"/>
    <property type="match status" value="3"/>
</dbReference>
<dbReference type="InterPro" id="IPR011706">
    <property type="entry name" value="Cu-oxidase_C"/>
</dbReference>
<gene>
    <name evidence="12" type="ORF">POJ06DRAFT_284564</name>
</gene>
<feature type="domain" description="Plastocyanin-like" evidence="9">
    <location>
        <begin position="139"/>
        <end position="339"/>
    </location>
</feature>
<dbReference type="SUPFAM" id="SSF49503">
    <property type="entry name" value="Cupredoxins"/>
    <property type="match status" value="3"/>
</dbReference>
<feature type="domain" description="Plastocyanin-like" evidence="10">
    <location>
        <begin position="432"/>
        <end position="548"/>
    </location>
</feature>
<dbReference type="GO" id="GO:0006826">
    <property type="term" value="P:iron ion transport"/>
    <property type="evidence" value="ECO:0007669"/>
    <property type="project" value="UniProtKB-KW"/>
</dbReference>
<dbReference type="PROSITE" id="PS00080">
    <property type="entry name" value="MULTICOPPER_OXIDASE2"/>
    <property type="match status" value="1"/>
</dbReference>
<comment type="similarity">
    <text evidence="1">Belongs to the multicopper oxidase family.</text>
</comment>
<dbReference type="PROSITE" id="PS00079">
    <property type="entry name" value="MULTICOPPER_OXIDASE1"/>
    <property type="match status" value="1"/>
</dbReference>
<keyword evidence="2" id="KW-0813">Transport</keyword>
<keyword evidence="2" id="KW-0408">Iron</keyword>
<accession>A0AAD7QY88</accession>
<keyword evidence="6" id="KW-0186">Copper</keyword>
<keyword evidence="4 8" id="KW-0732">Signal</keyword>
<evidence type="ECO:0000313" key="12">
    <source>
        <dbReference type="EMBL" id="KAJ8103654.1"/>
    </source>
</evidence>
<organism evidence="12 13">
    <name type="scientific">Lipomyces tetrasporus</name>
    <dbReference type="NCBI Taxonomy" id="54092"/>
    <lineage>
        <taxon>Eukaryota</taxon>
        <taxon>Fungi</taxon>
        <taxon>Dikarya</taxon>
        <taxon>Ascomycota</taxon>
        <taxon>Saccharomycotina</taxon>
        <taxon>Lipomycetes</taxon>
        <taxon>Lipomycetales</taxon>
        <taxon>Lipomycetaceae</taxon>
        <taxon>Lipomyces</taxon>
    </lineage>
</organism>
<feature type="chain" id="PRO_5041978519" evidence="8">
    <location>
        <begin position="18"/>
        <end position="562"/>
    </location>
</feature>
<protein>
    <submittedName>
        <fullName evidence="12">Multicopper oxidase-domain-containing protein</fullName>
    </submittedName>
</protein>
<keyword evidence="2" id="KW-0406">Ion transport</keyword>
<dbReference type="InterPro" id="IPR002355">
    <property type="entry name" value="Cu_oxidase_Cu_BS"/>
</dbReference>
<keyword evidence="5" id="KW-0560">Oxidoreductase</keyword>
<evidence type="ECO:0000256" key="8">
    <source>
        <dbReference type="SAM" id="SignalP"/>
    </source>
</evidence>
<dbReference type="GO" id="GO:0005507">
    <property type="term" value="F:copper ion binding"/>
    <property type="evidence" value="ECO:0007669"/>
    <property type="project" value="InterPro"/>
</dbReference>
<evidence type="ECO:0000259" key="11">
    <source>
        <dbReference type="Pfam" id="PF07732"/>
    </source>
</evidence>
<evidence type="ECO:0000259" key="10">
    <source>
        <dbReference type="Pfam" id="PF07731"/>
    </source>
</evidence>
<proteinExistence type="inferred from homology"/>
<keyword evidence="13" id="KW-1185">Reference proteome</keyword>
<evidence type="ECO:0000259" key="9">
    <source>
        <dbReference type="Pfam" id="PF00394"/>
    </source>
</evidence>
<dbReference type="CDD" id="cd13850">
    <property type="entry name" value="CuRO_1_Abr2_like"/>
    <property type="match status" value="1"/>
</dbReference>
<evidence type="ECO:0000256" key="1">
    <source>
        <dbReference type="ARBA" id="ARBA00010609"/>
    </source>
</evidence>
<evidence type="ECO:0000256" key="7">
    <source>
        <dbReference type="ARBA" id="ARBA00023180"/>
    </source>
</evidence>
<feature type="signal peptide" evidence="8">
    <location>
        <begin position="1"/>
        <end position="17"/>
    </location>
</feature>
<dbReference type="AlphaFoldDB" id="A0AAD7QY88"/>
<evidence type="ECO:0000256" key="6">
    <source>
        <dbReference type="ARBA" id="ARBA00023008"/>
    </source>
</evidence>
<dbReference type="Proteomes" id="UP001217417">
    <property type="component" value="Unassembled WGS sequence"/>
</dbReference>
<dbReference type="EMBL" id="JARPMG010000001">
    <property type="protein sequence ID" value="KAJ8103654.1"/>
    <property type="molecule type" value="Genomic_DNA"/>
</dbReference>
<evidence type="ECO:0000256" key="4">
    <source>
        <dbReference type="ARBA" id="ARBA00022729"/>
    </source>
</evidence>
<keyword evidence="7" id="KW-0325">Glycoprotein</keyword>
<dbReference type="GeneID" id="80885334"/>
<name>A0AAD7QY88_9ASCO</name>